<comment type="similarity">
    <text evidence="3">Belongs to the prokaryotic molybdopterin-containing oxidoreductase family. NasA/NapA/NarB subfamily.</text>
</comment>
<evidence type="ECO:0000259" key="11">
    <source>
        <dbReference type="PROSITE" id="PS51669"/>
    </source>
</evidence>
<dbReference type="Gene3D" id="3.40.228.10">
    <property type="entry name" value="Dimethylsulfoxide Reductase, domain 2"/>
    <property type="match status" value="1"/>
</dbReference>
<evidence type="ECO:0000256" key="10">
    <source>
        <dbReference type="ARBA" id="ARBA00023063"/>
    </source>
</evidence>
<keyword evidence="6" id="KW-0479">Metal-binding</keyword>
<accession>A0ABX1Q4K1</accession>
<name>A0ABX1Q4K1_9RHOO</name>
<dbReference type="SMART" id="SM00926">
    <property type="entry name" value="Molybdop_Fe4S4"/>
    <property type="match status" value="1"/>
</dbReference>
<comment type="cofactor">
    <cofactor evidence="2">
        <name>[4Fe-4S] cluster</name>
        <dbReference type="ChEBI" id="CHEBI:49883"/>
    </cofactor>
</comment>
<gene>
    <name evidence="12" type="ORF">GPA25_00760</name>
</gene>
<dbReference type="InterPro" id="IPR050123">
    <property type="entry name" value="Prok_molybdopt-oxidoreductase"/>
</dbReference>
<dbReference type="SUPFAM" id="SSF53706">
    <property type="entry name" value="Formate dehydrogenase/DMSO reductase, domains 1-3"/>
    <property type="match status" value="1"/>
</dbReference>
<reference evidence="12 13" key="1">
    <citation type="submission" date="2019-12" db="EMBL/GenBank/DDBJ databases">
        <title>Comparative genomics gives insights into the taxonomy of the Azoarcus-Aromatoleum group and reveals separate origins of nif in the plant-associated Azoarcus and non-plant-associated Aromatoleum sub-groups.</title>
        <authorList>
            <person name="Lafos M."/>
            <person name="Maluk M."/>
            <person name="Batista M."/>
            <person name="Junghare M."/>
            <person name="Carmona M."/>
            <person name="Faoro H."/>
            <person name="Cruz L.M."/>
            <person name="Battistoni F."/>
            <person name="De Souza E."/>
            <person name="Pedrosa F."/>
            <person name="Chen W.-M."/>
            <person name="Poole P.S."/>
            <person name="Dixon R.A."/>
            <person name="James E.K."/>
        </authorList>
    </citation>
    <scope>NUCLEOTIDE SEQUENCE [LARGE SCALE GENOMIC DNA]</scope>
    <source>
        <strain evidence="12 13">22Lin</strain>
    </source>
</reference>
<keyword evidence="13" id="KW-1185">Reference proteome</keyword>
<evidence type="ECO:0000256" key="8">
    <source>
        <dbReference type="ARBA" id="ARBA00023004"/>
    </source>
</evidence>
<dbReference type="EMBL" id="WTVQ01000001">
    <property type="protein sequence ID" value="NMG73282.1"/>
    <property type="molecule type" value="Genomic_DNA"/>
</dbReference>
<dbReference type="InterPro" id="IPR007419">
    <property type="entry name" value="BFD-like_2Fe2S-bd_dom"/>
</dbReference>
<evidence type="ECO:0000313" key="12">
    <source>
        <dbReference type="EMBL" id="NMG73282.1"/>
    </source>
</evidence>
<dbReference type="Pfam" id="PF00384">
    <property type="entry name" value="Molybdopterin"/>
    <property type="match status" value="1"/>
</dbReference>
<keyword evidence="4" id="KW-0004">4Fe-4S</keyword>
<evidence type="ECO:0000256" key="7">
    <source>
        <dbReference type="ARBA" id="ARBA00023002"/>
    </source>
</evidence>
<evidence type="ECO:0000256" key="2">
    <source>
        <dbReference type="ARBA" id="ARBA00001966"/>
    </source>
</evidence>
<evidence type="ECO:0000256" key="3">
    <source>
        <dbReference type="ARBA" id="ARBA00008747"/>
    </source>
</evidence>
<dbReference type="Pfam" id="PF04324">
    <property type="entry name" value="Fer2_BFD"/>
    <property type="match status" value="1"/>
</dbReference>
<dbReference type="InterPro" id="IPR006963">
    <property type="entry name" value="Mopterin_OxRdtase_4Fe-4S_dom"/>
</dbReference>
<keyword evidence="5" id="KW-0500">Molybdenum</keyword>
<proteinExistence type="inferred from homology"/>
<dbReference type="CDD" id="cd02791">
    <property type="entry name" value="MopB_CT_Nitrate-R-NapA-like"/>
    <property type="match status" value="1"/>
</dbReference>
<evidence type="ECO:0000313" key="13">
    <source>
        <dbReference type="Proteomes" id="UP000648984"/>
    </source>
</evidence>
<feature type="domain" description="4Fe-4S Mo/W bis-MGD-type" evidence="11">
    <location>
        <begin position="6"/>
        <end position="62"/>
    </location>
</feature>
<sequence length="924" mass="100104">MTPETKMETKATCPYCGVGCGVLIEHDGARITGVRGDPEHPANFGRLCTKGSTLHLTARPETRLQFPELRDTKGEARRRVGWDEAIDVAARRFADVINEHGPDAVAFYISGQLLTEDYYVFNKLMKGLIGSNNVDTNSRLCMSSAVAAYKQTLGADAPPCSYEDFALTDCLLIAGANPAYAHPIAFRRIEDAKAARPDMKIIVVDPRRTDTAAMADLHLAILPGTDIWLYNAMLNVLLWEGQVDQAFVRAHTEGFDALRDHVREITPAVAAEICGVKADDIRTAARWWGEAPAAMSLWCQGLNQSVHGTHNGAALIALSLATGKIGKPGSGPFSMTGQPNAMGGREVGGMANLLSGHRDLANPEHRAEVARLWGVDSVPEKPGLTAIELFDAMHEGRIKALWVACTNPAQSLPEQERVREALARCDFVVMQDAYRSTETAPFADLLLPASTWGEKEGTVTNSERRISHVHRALPPLGEARADWRIVCDFALALGPRIGRNDAARLFPYASPEEIFAEHAATTRGRDLDIAGLSYALLDAHGPQQWPFPEGATVADATARTRLYADGRFPTADGRARFVVPTGRLTAERADARFPLRMTTGRLRDQWHGMSRTGKVARLYNHVDEARIELNADDMATRGIRSGELVRVKSRRGEVVLRAAASDEIRSGQAFVAMHWGANTLNSAGANALTLREFDPYSKQPELKHATVQVEKAELPFQALIMRGQGDKEGGEASGGGDDPAGITLTRAEALAPWLERFSYASLALAGRDHPAVVLRIAHHQPIPPEWLAELDALLGLDDEHCLAYSDTRRGITKRARIEDGVLVGLRLTGETAAAGWLRDVIVERQPTAELRRWILAPLANPPAAAKSRGRIVCNCLNVAESDIAAAIGGGAGFDELQATLKCGTTCGSCVPEIKRLVAAGRSAA</sequence>
<dbReference type="PANTHER" id="PTHR43105:SF9">
    <property type="entry name" value="NADPH-FE(3+) OXIDOREDUCTASE SUBUNIT ALPHA"/>
    <property type="match status" value="1"/>
</dbReference>
<keyword evidence="7" id="KW-0560">Oxidoreductase</keyword>
<dbReference type="InterPro" id="IPR041854">
    <property type="entry name" value="BFD-like_2Fe2S-bd_dom_sf"/>
</dbReference>
<dbReference type="Gene3D" id="1.10.10.1100">
    <property type="entry name" value="BFD-like [2Fe-2S]-binding domain"/>
    <property type="match status" value="1"/>
</dbReference>
<evidence type="ECO:0000256" key="1">
    <source>
        <dbReference type="ARBA" id="ARBA00001942"/>
    </source>
</evidence>
<dbReference type="Pfam" id="PF01568">
    <property type="entry name" value="Molydop_binding"/>
    <property type="match status" value="1"/>
</dbReference>
<dbReference type="Gene3D" id="2.40.40.20">
    <property type="match status" value="1"/>
</dbReference>
<keyword evidence="8" id="KW-0408">Iron</keyword>
<dbReference type="Gene3D" id="2.20.25.90">
    <property type="entry name" value="ADC-like domains"/>
    <property type="match status" value="1"/>
</dbReference>
<keyword evidence="10" id="KW-0534">Nitrate assimilation</keyword>
<dbReference type="PANTHER" id="PTHR43105">
    <property type="entry name" value="RESPIRATORY NITRATE REDUCTASE"/>
    <property type="match status" value="1"/>
</dbReference>
<evidence type="ECO:0000256" key="6">
    <source>
        <dbReference type="ARBA" id="ARBA00022723"/>
    </source>
</evidence>
<evidence type="ECO:0000256" key="5">
    <source>
        <dbReference type="ARBA" id="ARBA00022505"/>
    </source>
</evidence>
<comment type="caution">
    <text evidence="12">The sequence shown here is derived from an EMBL/GenBank/DDBJ whole genome shotgun (WGS) entry which is preliminary data.</text>
</comment>
<dbReference type="InterPro" id="IPR009010">
    <property type="entry name" value="Asp_de-COase-like_dom_sf"/>
</dbReference>
<dbReference type="SUPFAM" id="SSF50692">
    <property type="entry name" value="ADC-like"/>
    <property type="match status" value="1"/>
</dbReference>
<dbReference type="InterPro" id="IPR006656">
    <property type="entry name" value="Mopterin_OxRdtase"/>
</dbReference>
<organism evidence="12 13">
    <name type="scientific">Aromatoleum diolicum</name>
    <dbReference type="NCBI Taxonomy" id="75796"/>
    <lineage>
        <taxon>Bacteria</taxon>
        <taxon>Pseudomonadati</taxon>
        <taxon>Pseudomonadota</taxon>
        <taxon>Betaproteobacteria</taxon>
        <taxon>Rhodocyclales</taxon>
        <taxon>Rhodocyclaceae</taxon>
        <taxon>Aromatoleum</taxon>
    </lineage>
</organism>
<dbReference type="InterPro" id="IPR006657">
    <property type="entry name" value="MoPterin_dinucl-bd_dom"/>
</dbReference>
<dbReference type="CDD" id="cd02754">
    <property type="entry name" value="MopB_Nitrate-R-NapA-like"/>
    <property type="match status" value="1"/>
</dbReference>
<dbReference type="Pfam" id="PF04879">
    <property type="entry name" value="Molybdop_Fe4S4"/>
    <property type="match status" value="1"/>
</dbReference>
<evidence type="ECO:0000256" key="9">
    <source>
        <dbReference type="ARBA" id="ARBA00023014"/>
    </source>
</evidence>
<keyword evidence="9" id="KW-0411">Iron-sulfur</keyword>
<dbReference type="Proteomes" id="UP000648984">
    <property type="component" value="Unassembled WGS sequence"/>
</dbReference>
<comment type="cofactor">
    <cofactor evidence="1">
        <name>Mo-bis(molybdopterin guanine dinucleotide)</name>
        <dbReference type="ChEBI" id="CHEBI:60539"/>
    </cofactor>
</comment>
<dbReference type="Gene3D" id="3.40.50.740">
    <property type="match status" value="1"/>
</dbReference>
<dbReference type="PROSITE" id="PS00490">
    <property type="entry name" value="MOLYBDOPTERIN_PROK_2"/>
    <property type="match status" value="1"/>
</dbReference>
<dbReference type="InterPro" id="IPR041957">
    <property type="entry name" value="CT_Nitrate-R-NapA-like"/>
</dbReference>
<dbReference type="InterPro" id="IPR006655">
    <property type="entry name" value="Mopterin_OxRdtase_prok_CS"/>
</dbReference>
<dbReference type="PROSITE" id="PS51669">
    <property type="entry name" value="4FE4S_MOW_BIS_MGD"/>
    <property type="match status" value="1"/>
</dbReference>
<evidence type="ECO:0000256" key="4">
    <source>
        <dbReference type="ARBA" id="ARBA00022485"/>
    </source>
</evidence>
<protein>
    <submittedName>
        <fullName evidence="12">Molybdopterin-dependent oxidoreductase</fullName>
    </submittedName>
</protein>